<dbReference type="EMBL" id="BSSQ01000019">
    <property type="protein sequence ID" value="GLX70510.1"/>
    <property type="molecule type" value="Genomic_DNA"/>
</dbReference>
<evidence type="ECO:0000313" key="3">
    <source>
        <dbReference type="Proteomes" id="UP001157114"/>
    </source>
</evidence>
<keyword evidence="3" id="KW-1185">Reference proteome</keyword>
<evidence type="ECO:0000256" key="1">
    <source>
        <dbReference type="SAM" id="Phobius"/>
    </source>
</evidence>
<name>A0ABQ6GKC2_9BACL</name>
<dbReference type="Proteomes" id="UP001157114">
    <property type="component" value="Unassembled WGS sequence"/>
</dbReference>
<organism evidence="2 3">
    <name type="scientific">Paenibacillus glycanilyticus</name>
    <dbReference type="NCBI Taxonomy" id="126569"/>
    <lineage>
        <taxon>Bacteria</taxon>
        <taxon>Bacillati</taxon>
        <taxon>Bacillota</taxon>
        <taxon>Bacilli</taxon>
        <taxon>Bacillales</taxon>
        <taxon>Paenibacillaceae</taxon>
        <taxon>Paenibacillus</taxon>
    </lineage>
</organism>
<accession>A0ABQ6GKC2</accession>
<feature type="transmembrane region" description="Helical" evidence="1">
    <location>
        <begin position="9"/>
        <end position="29"/>
    </location>
</feature>
<gene>
    <name evidence="2" type="ORF">MU1_48560</name>
</gene>
<keyword evidence="1" id="KW-0812">Transmembrane</keyword>
<sequence length="99" mass="11429">MYYNATKKLSYLLIVAGIILFVFGLWQYMPHSYRSDTSDQTFMSIEAKRIVFPLVGLILTLIGITLSKFVGEVETEMLILRDEIIQLTNRVDKLSNHKN</sequence>
<keyword evidence="1" id="KW-1133">Transmembrane helix</keyword>
<reference evidence="2 3" key="1">
    <citation type="submission" date="2023-03" db="EMBL/GenBank/DDBJ databases">
        <title>Draft genome sequence of the bacteria which degrade cell wall of Tricholomamatutake.</title>
        <authorList>
            <person name="Konishi Y."/>
            <person name="Fukuta Y."/>
            <person name="Shirasaka N."/>
        </authorList>
    </citation>
    <scope>NUCLEOTIDE SEQUENCE [LARGE SCALE GENOMIC DNA]</scope>
    <source>
        <strain evidence="3">mu1</strain>
    </source>
</reference>
<proteinExistence type="predicted"/>
<comment type="caution">
    <text evidence="2">The sequence shown here is derived from an EMBL/GenBank/DDBJ whole genome shotgun (WGS) entry which is preliminary data.</text>
</comment>
<protein>
    <recommendedName>
        <fullName evidence="4">Dolichol-phosphate mannosyltransferase subunit 3</fullName>
    </recommendedName>
</protein>
<feature type="transmembrane region" description="Helical" evidence="1">
    <location>
        <begin position="49"/>
        <end position="71"/>
    </location>
</feature>
<dbReference type="RefSeq" id="WP_284241284.1">
    <property type="nucleotide sequence ID" value="NZ_BSSQ01000019.1"/>
</dbReference>
<evidence type="ECO:0008006" key="4">
    <source>
        <dbReference type="Google" id="ProtNLM"/>
    </source>
</evidence>
<evidence type="ECO:0000313" key="2">
    <source>
        <dbReference type="EMBL" id="GLX70510.1"/>
    </source>
</evidence>
<keyword evidence="1" id="KW-0472">Membrane</keyword>